<sequence length="100" mass="11095">MASITILYPTGPAFDLEYYIQTHMPLAAASWKQLGLRGWEVVQFVEGPYQIQCILRFDSLAAWEAASTGPVFENLVADIPRFTAAQPLIISGESRASDKF</sequence>
<dbReference type="Gene3D" id="3.30.70.100">
    <property type="match status" value="1"/>
</dbReference>
<dbReference type="AlphaFoldDB" id="A0A8E5HIE6"/>
<dbReference type="InterPro" id="IPR009799">
    <property type="entry name" value="EthD_dom"/>
</dbReference>
<organism evidence="2 3">
    <name type="scientific">Ustilaginoidea virens</name>
    <name type="common">Rice false smut fungus</name>
    <name type="synonym">Villosiclava virens</name>
    <dbReference type="NCBI Taxonomy" id="1159556"/>
    <lineage>
        <taxon>Eukaryota</taxon>
        <taxon>Fungi</taxon>
        <taxon>Dikarya</taxon>
        <taxon>Ascomycota</taxon>
        <taxon>Pezizomycotina</taxon>
        <taxon>Sordariomycetes</taxon>
        <taxon>Hypocreomycetidae</taxon>
        <taxon>Hypocreales</taxon>
        <taxon>Clavicipitaceae</taxon>
        <taxon>Ustilaginoidea</taxon>
    </lineage>
</organism>
<evidence type="ECO:0000313" key="2">
    <source>
        <dbReference type="EMBL" id="QUC15855.1"/>
    </source>
</evidence>
<evidence type="ECO:0008006" key="4">
    <source>
        <dbReference type="Google" id="ProtNLM"/>
    </source>
</evidence>
<dbReference type="OrthoDB" id="4892971at2759"/>
<dbReference type="NCBIfam" id="TIGR02118">
    <property type="entry name" value="EthD family reductase"/>
    <property type="match status" value="1"/>
</dbReference>
<evidence type="ECO:0000256" key="1">
    <source>
        <dbReference type="ARBA" id="ARBA00005986"/>
    </source>
</evidence>
<dbReference type="PANTHER" id="PTHR40260:SF2">
    <property type="entry name" value="BLR8190 PROTEIN"/>
    <property type="match status" value="1"/>
</dbReference>
<reference evidence="2" key="1">
    <citation type="submission" date="2020-03" db="EMBL/GenBank/DDBJ databases">
        <title>A mixture of massive structural variations and highly conserved coding sequences in Ustilaginoidea virens genome.</title>
        <authorList>
            <person name="Zhang K."/>
            <person name="Zhao Z."/>
            <person name="Zhang Z."/>
            <person name="Li Y."/>
            <person name="Hsiang T."/>
            <person name="Sun W."/>
        </authorList>
    </citation>
    <scope>NUCLEOTIDE SEQUENCE</scope>
    <source>
        <strain evidence="2">UV-8b</strain>
    </source>
</reference>
<dbReference type="Proteomes" id="UP000027002">
    <property type="component" value="Chromosome 1"/>
</dbReference>
<comment type="similarity">
    <text evidence="1">Belongs to the tpcK family.</text>
</comment>
<dbReference type="SUPFAM" id="SSF54909">
    <property type="entry name" value="Dimeric alpha+beta barrel"/>
    <property type="match status" value="1"/>
</dbReference>
<dbReference type="KEGG" id="uvi:66060874"/>
<dbReference type="PANTHER" id="PTHR40260">
    <property type="entry name" value="BLR8190 PROTEIN"/>
    <property type="match status" value="1"/>
</dbReference>
<dbReference type="RefSeq" id="XP_042993528.1">
    <property type="nucleotide sequence ID" value="XM_043137594.1"/>
</dbReference>
<dbReference type="EMBL" id="CP072753">
    <property type="protein sequence ID" value="QUC15855.1"/>
    <property type="molecule type" value="Genomic_DNA"/>
</dbReference>
<dbReference type="GeneID" id="66060874"/>
<gene>
    <name evidence="2" type="ORF">UV8b_00096</name>
</gene>
<dbReference type="InterPro" id="IPR011008">
    <property type="entry name" value="Dimeric_a/b-barrel"/>
</dbReference>
<name>A0A8E5HIE6_USTVR</name>
<keyword evidence="3" id="KW-1185">Reference proteome</keyword>
<proteinExistence type="inferred from homology"/>
<protein>
    <recommendedName>
        <fullName evidence="4">Ethyl tert-butyl ether degradation EthD</fullName>
    </recommendedName>
</protein>
<accession>A0A8E5HIE6</accession>
<dbReference type="GO" id="GO:0016491">
    <property type="term" value="F:oxidoreductase activity"/>
    <property type="evidence" value="ECO:0007669"/>
    <property type="project" value="InterPro"/>
</dbReference>
<evidence type="ECO:0000313" key="3">
    <source>
        <dbReference type="Proteomes" id="UP000027002"/>
    </source>
</evidence>